<organism evidence="3">
    <name type="scientific">Perkinsus marinus (strain ATCC 50983 / TXsc)</name>
    <dbReference type="NCBI Taxonomy" id="423536"/>
    <lineage>
        <taxon>Eukaryota</taxon>
        <taxon>Sar</taxon>
        <taxon>Alveolata</taxon>
        <taxon>Perkinsozoa</taxon>
        <taxon>Perkinsea</taxon>
        <taxon>Perkinsida</taxon>
        <taxon>Perkinsidae</taxon>
        <taxon>Perkinsus</taxon>
    </lineage>
</organism>
<keyword evidence="3" id="KW-1185">Reference proteome</keyword>
<dbReference type="EMBL" id="GG679899">
    <property type="protein sequence ID" value="EER07503.1"/>
    <property type="molecule type" value="Genomic_DNA"/>
</dbReference>
<dbReference type="RefSeq" id="XP_002775687.1">
    <property type="nucleotide sequence ID" value="XM_002775641.1"/>
</dbReference>
<dbReference type="InParanoid" id="C5L7P1"/>
<reference evidence="2 3" key="1">
    <citation type="submission" date="2008-07" db="EMBL/GenBank/DDBJ databases">
        <authorList>
            <person name="El-Sayed N."/>
            <person name="Caler E."/>
            <person name="Inman J."/>
            <person name="Amedeo P."/>
            <person name="Hass B."/>
            <person name="Wortman J."/>
        </authorList>
    </citation>
    <scope>NUCLEOTIDE SEQUENCE [LARGE SCALE GENOMIC DNA]</scope>
    <source>
        <strain evidence="3">ATCC 50983 / TXsc</strain>
    </source>
</reference>
<keyword evidence="1" id="KW-0472">Membrane</keyword>
<evidence type="ECO:0000313" key="2">
    <source>
        <dbReference type="EMBL" id="EER07503.1"/>
    </source>
</evidence>
<evidence type="ECO:0000313" key="3">
    <source>
        <dbReference type="Proteomes" id="UP000007800"/>
    </source>
</evidence>
<feature type="transmembrane region" description="Helical" evidence="1">
    <location>
        <begin position="69"/>
        <end position="88"/>
    </location>
</feature>
<evidence type="ECO:0000256" key="1">
    <source>
        <dbReference type="SAM" id="Phobius"/>
    </source>
</evidence>
<dbReference type="Proteomes" id="UP000007800">
    <property type="component" value="Unassembled WGS sequence"/>
</dbReference>
<sequence>MRVWDLYANTKSAAEVRKSAAPIHGAIENVIDQDPDFAVTVGDSLLDGATQFDLIELQSVNREACYGELWCICFAPLLILIIVQPPIYQ</sequence>
<dbReference type="GeneID" id="9041476"/>
<keyword evidence="1" id="KW-0812">Transmembrane</keyword>
<proteinExistence type="predicted"/>
<keyword evidence="1" id="KW-1133">Transmembrane helix</keyword>
<name>C5L7P1_PERM5</name>
<gene>
    <name evidence="2" type="ORF">Pmar_PMAR020668</name>
</gene>
<protein>
    <submittedName>
        <fullName evidence="2">Uncharacterized protein</fullName>
    </submittedName>
</protein>
<accession>C5L7P1</accession>
<dbReference type="AlphaFoldDB" id="C5L7P1"/>